<accession>A0ABY4S390</accession>
<dbReference type="Gene3D" id="3.40.50.300">
    <property type="entry name" value="P-loop containing nucleotide triphosphate hydrolases"/>
    <property type="match status" value="1"/>
</dbReference>
<gene>
    <name evidence="1" type="ORF">MW290_07670</name>
</gene>
<evidence type="ECO:0000313" key="1">
    <source>
        <dbReference type="EMBL" id="URI05825.1"/>
    </source>
</evidence>
<dbReference type="RefSeq" id="WP_250194090.1">
    <property type="nucleotide sequence ID" value="NZ_CP097635.1"/>
</dbReference>
<dbReference type="Pfam" id="PF13289">
    <property type="entry name" value="SIR2_2"/>
    <property type="match status" value="1"/>
</dbReference>
<reference evidence="1" key="1">
    <citation type="submission" date="2022-05" db="EMBL/GenBank/DDBJ databases">
        <title>An RpoN-dependent PEP-CTERM gene is involved in floc formation of an Aquincola tertiaricarbonis strain.</title>
        <authorList>
            <person name="Qiu D."/>
            <person name="Xia M."/>
        </authorList>
    </citation>
    <scope>NUCLEOTIDE SEQUENCE</scope>
    <source>
        <strain evidence="1">RN12</strain>
    </source>
</reference>
<protein>
    <submittedName>
        <fullName evidence="1">SIR2 family protein</fullName>
    </submittedName>
</protein>
<keyword evidence="2" id="KW-1185">Reference proteome</keyword>
<evidence type="ECO:0000313" key="2">
    <source>
        <dbReference type="Proteomes" id="UP001056201"/>
    </source>
</evidence>
<dbReference type="Proteomes" id="UP001056201">
    <property type="component" value="Chromosome 1"/>
</dbReference>
<name>A0ABY4S390_AQUTE</name>
<proteinExistence type="predicted"/>
<dbReference type="SUPFAM" id="SSF52540">
    <property type="entry name" value="P-loop containing nucleoside triphosphate hydrolases"/>
    <property type="match status" value="1"/>
</dbReference>
<dbReference type="InterPro" id="IPR027417">
    <property type="entry name" value="P-loop_NTPase"/>
</dbReference>
<dbReference type="EMBL" id="CP097635">
    <property type="protein sequence ID" value="URI05825.1"/>
    <property type="molecule type" value="Genomic_DNA"/>
</dbReference>
<organism evidence="1 2">
    <name type="scientific">Aquincola tertiaricarbonis</name>
    <dbReference type="NCBI Taxonomy" id="391953"/>
    <lineage>
        <taxon>Bacteria</taxon>
        <taxon>Pseudomonadati</taxon>
        <taxon>Pseudomonadota</taxon>
        <taxon>Betaproteobacteria</taxon>
        <taxon>Burkholderiales</taxon>
        <taxon>Sphaerotilaceae</taxon>
        <taxon>Aquincola</taxon>
    </lineage>
</organism>
<sequence>MSREKEDDKAFCDLLRQYPRAIVHLRSQVRKQRFGTILGAGISIDFGAPQWGKLINDIASDPDVDGNDVANGAAFKGMAAPYQTEILYQKFRAAFSGKHADLSPAEQQNTATAAWLKICQKYLYKTPPIDIAAELPKHPYMEALIPLVQNSALTINFNFDDYLERALAERKREKDKGNRGFEVVTDPWPQFRRQDCVIYHLHGYVPAGLMEKTVDRFVFSEASYSKQYVGARGHDSSFLLAHFARKTCLLVGCSLEAELRNVLMRGAETNPGNFHYYCHWIPNKETLSDVERHLISETNFKVYNLITLFLTSSEIRLLLKLINESEVPDGKLKDLAKRSATPLKYTFYMTGSIGVGKSTTTSHLRNLNVLDEWLEPRPEVLSIPWDKLTDDQRSFTDDWIAGQFEQKNDTLRHEENAVISVVDRPPLDPLVFTPKSERPSKAKFLADRLCPDDGHGGYGVEEGVVILLLGDPKELSARVRATGREEYTAKKLEEMQIDMKELYESMPGTITIDTQFMGIAELTKRVAEVIHRHEYVPADLTTKLKSYIGAGGGAV</sequence>